<gene>
    <name evidence="2" type="ORF">B0A55_01821</name>
</gene>
<feature type="compositionally biased region" description="Polar residues" evidence="1">
    <location>
        <begin position="1"/>
        <end position="15"/>
    </location>
</feature>
<dbReference type="AlphaFoldDB" id="A0A4U0Y218"/>
<evidence type="ECO:0000256" key="1">
    <source>
        <dbReference type="SAM" id="MobiDB-lite"/>
    </source>
</evidence>
<dbReference type="OrthoDB" id="3819200at2759"/>
<protein>
    <submittedName>
        <fullName evidence="2">Uncharacterized protein</fullName>
    </submittedName>
</protein>
<comment type="caution">
    <text evidence="2">The sequence shown here is derived from an EMBL/GenBank/DDBJ whole genome shotgun (WGS) entry which is preliminary data.</text>
</comment>
<organism evidence="2 3">
    <name type="scientific">Friedmanniomyces simplex</name>
    <dbReference type="NCBI Taxonomy" id="329884"/>
    <lineage>
        <taxon>Eukaryota</taxon>
        <taxon>Fungi</taxon>
        <taxon>Dikarya</taxon>
        <taxon>Ascomycota</taxon>
        <taxon>Pezizomycotina</taxon>
        <taxon>Dothideomycetes</taxon>
        <taxon>Dothideomycetidae</taxon>
        <taxon>Mycosphaerellales</taxon>
        <taxon>Teratosphaeriaceae</taxon>
        <taxon>Friedmanniomyces</taxon>
    </lineage>
</organism>
<dbReference type="EMBL" id="NAJQ01000040">
    <property type="protein sequence ID" value="TKA82113.1"/>
    <property type="molecule type" value="Genomic_DNA"/>
</dbReference>
<accession>A0A4U0Y218</accession>
<feature type="region of interest" description="Disordered" evidence="1">
    <location>
        <begin position="271"/>
        <end position="317"/>
    </location>
</feature>
<proteinExistence type="predicted"/>
<name>A0A4U0Y218_9PEZI</name>
<evidence type="ECO:0000313" key="3">
    <source>
        <dbReference type="Proteomes" id="UP000309340"/>
    </source>
</evidence>
<reference evidence="2 3" key="1">
    <citation type="submission" date="2017-03" db="EMBL/GenBank/DDBJ databases">
        <title>Genomes of endolithic fungi from Antarctica.</title>
        <authorList>
            <person name="Coleine C."/>
            <person name="Masonjones S."/>
            <person name="Stajich J.E."/>
        </authorList>
    </citation>
    <scope>NUCLEOTIDE SEQUENCE [LARGE SCALE GENOMIC DNA]</scope>
    <source>
        <strain evidence="2 3">CCFEE 5184</strain>
    </source>
</reference>
<keyword evidence="3" id="KW-1185">Reference proteome</keyword>
<evidence type="ECO:0000313" key="2">
    <source>
        <dbReference type="EMBL" id="TKA82113.1"/>
    </source>
</evidence>
<dbReference type="Proteomes" id="UP000309340">
    <property type="component" value="Unassembled WGS sequence"/>
</dbReference>
<feature type="region of interest" description="Disordered" evidence="1">
    <location>
        <begin position="1"/>
        <end position="22"/>
    </location>
</feature>
<sequence>MASRASTQSQPTSMSPLDYPPKRPKPDVEGLVAIFPLINTTHPAAALGVLILYIYELNALQNVPGVTISTADDIHFDNAAFWVDEISIHTMSTHDLNAYHRFIYNPNDPKHDYWQEIVTQHLAPEHEKAFREEGLYLRTWEDRKFKRVPVERMTNLNKTALYEFQGVERTPDHMLPSPHQKKEKYPIPASAGAMRKPGLDRGDDSEDLQRIGTRAASVKKEYAGGFGYPLERHGGGERRREYLQDEQQLTDKQFEEEVWRKKDVATDELLKPSTFAGTNLTKPAATGLSHREHGPPVASAEDSDWSPGGAAGSLPLMDEISERTVLMTVQEAEQAEEAWVEHGEEWHRKV</sequence>